<evidence type="ECO:0000256" key="7">
    <source>
        <dbReference type="ARBA" id="ARBA00022840"/>
    </source>
</evidence>
<gene>
    <name evidence="21" type="ORF">K402DRAFT_422237</name>
</gene>
<feature type="coiled-coil region" evidence="17">
    <location>
        <begin position="939"/>
        <end position="966"/>
    </location>
</feature>
<dbReference type="InterPro" id="IPR014001">
    <property type="entry name" value="Helicase_ATP-bd"/>
</dbReference>
<evidence type="ECO:0000256" key="2">
    <source>
        <dbReference type="ARBA" id="ARBA00007025"/>
    </source>
</evidence>
<evidence type="ECO:0000256" key="10">
    <source>
        <dbReference type="ARBA" id="ARBA00023163"/>
    </source>
</evidence>
<feature type="domain" description="Helicase C-terminal" evidence="20">
    <location>
        <begin position="1701"/>
        <end position="1852"/>
    </location>
</feature>
<dbReference type="SUPFAM" id="SSF48371">
    <property type="entry name" value="ARM repeat"/>
    <property type="match status" value="1"/>
</dbReference>
<dbReference type="Gene3D" id="1.25.10.10">
    <property type="entry name" value="Leucine-rich Repeat Variant"/>
    <property type="match status" value="2"/>
</dbReference>
<evidence type="ECO:0000256" key="14">
    <source>
        <dbReference type="ARBA" id="ARBA00073046"/>
    </source>
</evidence>
<feature type="region of interest" description="Disordered" evidence="18">
    <location>
        <begin position="282"/>
        <end position="314"/>
    </location>
</feature>
<comment type="subunit">
    <text evidence="13">Forms the NCT transcriptional regulatory complex with nctA and nctB.</text>
</comment>
<dbReference type="InterPro" id="IPR011989">
    <property type="entry name" value="ARM-like"/>
</dbReference>
<evidence type="ECO:0000256" key="8">
    <source>
        <dbReference type="ARBA" id="ARBA00023015"/>
    </source>
</evidence>
<keyword evidence="22" id="KW-1185">Reference proteome</keyword>
<proteinExistence type="inferred from homology"/>
<dbReference type="SMART" id="SM00487">
    <property type="entry name" value="DEXDc"/>
    <property type="match status" value="1"/>
</dbReference>
<dbReference type="GO" id="GO:0005524">
    <property type="term" value="F:ATP binding"/>
    <property type="evidence" value="ECO:0007669"/>
    <property type="project" value="UniProtKB-KW"/>
</dbReference>
<comment type="function">
    <text evidence="12">Regulates transcription in association with TATA binding protein (TBP). Removes TBP from the TATA box via its C-terminal ATPase activity. Both transcription activation and repression require its ATPase activity. Part of the NCT transcriptional regulatory complex that acts as a key regulator of ergosterol biosynthesis and the azole exporter cdr1B. The NCT complex binds the promoters of genes linked to azole susceptibility, and especially represses the expression of cdr1B transporter.</text>
</comment>
<evidence type="ECO:0000256" key="11">
    <source>
        <dbReference type="ARBA" id="ARBA00023242"/>
    </source>
</evidence>
<evidence type="ECO:0000256" key="17">
    <source>
        <dbReference type="SAM" id="Coils"/>
    </source>
</evidence>
<dbReference type="FunFam" id="1.25.10.10:FF:000445">
    <property type="entry name" value="Related to MOT1-transcriptional accessory protein"/>
    <property type="match status" value="1"/>
</dbReference>
<dbReference type="PROSITE" id="PS51192">
    <property type="entry name" value="HELICASE_ATP_BIND_1"/>
    <property type="match status" value="1"/>
</dbReference>
<evidence type="ECO:0000259" key="19">
    <source>
        <dbReference type="PROSITE" id="PS51192"/>
    </source>
</evidence>
<keyword evidence="8" id="KW-0805">Transcription regulation</keyword>
<keyword evidence="9" id="KW-0238">DNA-binding</keyword>
<dbReference type="InterPro" id="IPR001650">
    <property type="entry name" value="Helicase_C-like"/>
</dbReference>
<dbReference type="OrthoDB" id="10252227at2759"/>
<dbReference type="Gene3D" id="3.40.50.10810">
    <property type="entry name" value="Tandem AAA-ATPase domain"/>
    <property type="match status" value="1"/>
</dbReference>
<dbReference type="SMART" id="SM00490">
    <property type="entry name" value="HELICc"/>
    <property type="match status" value="1"/>
</dbReference>
<evidence type="ECO:0000256" key="13">
    <source>
        <dbReference type="ARBA" id="ARBA00064550"/>
    </source>
</evidence>
<keyword evidence="4" id="KW-0547">Nucleotide-binding</keyword>
<keyword evidence="11" id="KW-0539">Nucleus</keyword>
<dbReference type="InterPro" id="IPR044972">
    <property type="entry name" value="Mot1"/>
</dbReference>
<keyword evidence="6" id="KW-0347">Helicase</keyword>
<feature type="domain" description="Helicase ATP-binding" evidence="19">
    <location>
        <begin position="1345"/>
        <end position="1518"/>
    </location>
</feature>
<dbReference type="InterPro" id="IPR038718">
    <property type="entry name" value="SNF2-like_sf"/>
</dbReference>
<keyword evidence="5" id="KW-0378">Hydrolase</keyword>
<reference evidence="21" key="1">
    <citation type="journal article" date="2020" name="Stud. Mycol.">
        <title>101 Dothideomycetes genomes: a test case for predicting lifestyles and emergence of pathogens.</title>
        <authorList>
            <person name="Haridas S."/>
            <person name="Albert R."/>
            <person name="Binder M."/>
            <person name="Bloem J."/>
            <person name="Labutti K."/>
            <person name="Salamov A."/>
            <person name="Andreopoulos B."/>
            <person name="Baker S."/>
            <person name="Barry K."/>
            <person name="Bills G."/>
            <person name="Bluhm B."/>
            <person name="Cannon C."/>
            <person name="Castanera R."/>
            <person name="Culley D."/>
            <person name="Daum C."/>
            <person name="Ezra D."/>
            <person name="Gonzalez J."/>
            <person name="Henrissat B."/>
            <person name="Kuo A."/>
            <person name="Liang C."/>
            <person name="Lipzen A."/>
            <person name="Lutzoni F."/>
            <person name="Magnuson J."/>
            <person name="Mondo S."/>
            <person name="Nolan M."/>
            <person name="Ohm R."/>
            <person name="Pangilinan J."/>
            <person name="Park H.-J."/>
            <person name="Ramirez L."/>
            <person name="Alfaro M."/>
            <person name="Sun H."/>
            <person name="Tritt A."/>
            <person name="Yoshinaga Y."/>
            <person name="Zwiers L.-H."/>
            <person name="Turgeon B."/>
            <person name="Goodwin S."/>
            <person name="Spatafora J."/>
            <person name="Crous P."/>
            <person name="Grigoriev I."/>
        </authorList>
    </citation>
    <scope>NUCLEOTIDE SEQUENCE</scope>
    <source>
        <strain evidence="21">CBS 113979</strain>
    </source>
</reference>
<dbReference type="Pfam" id="PF12054">
    <property type="entry name" value="DUF3535"/>
    <property type="match status" value="1"/>
</dbReference>
<evidence type="ECO:0000256" key="5">
    <source>
        <dbReference type="ARBA" id="ARBA00022801"/>
    </source>
</evidence>
<evidence type="ECO:0000256" key="18">
    <source>
        <dbReference type="SAM" id="MobiDB-lite"/>
    </source>
</evidence>
<keyword evidence="17" id="KW-0175">Coiled coil</keyword>
<sequence>MQRTPSDPHLETGSTALIRNTAAQQLADVQKQHPDDLFNLLTRVVPYLKSKSWDTRVAAAKAVGGIVENAAKFDPNADDGDSVKVSEDDGEDDGAGKVELDDAAPDAVSPADDQLQLETLEVNNILTKGKPLLGSAGREYDYQFAGMDPSQRLAHQKKTLTSRLGLGGEYIDEPLLTDKDLMTPYVLPTPGPAKIDTAVSRSNSIVPGTPSGLPMTASPQVGSAVEEGMSKRQLNALKRKHKKEFKHQANKVQVIDLAMRRGSGNEYPQTPASAVPHAVKMEPKSEEVEGNGTTNDYFSLDRQNGDDESKVVSDFKGLPVPEKSAFQTEPEEEGKEWPYDRLCEFLTVDFFDHAWESRHGALMGVREVIRVHGAGAGRIRGKSRKENDKLNRLWLNDLASRICCVFMLDRFGDYVGDQVVVPVRETAGQALGAVLQHLSPRSVKAVFRILRELIMRGTEKGKEMEKMWQACHGGMLGMRYLVAVRNDLLLDEPELLDGALEVIMQGLRDPDDDVRAMSAATLIPIAQEVVQQRASSLDGLIAIVWDCLSDLSDDLSASTGSIMDLLAKLCGFRKVLDAMKKSATADPERSFVELVPRLYPFLRHSIISVRAAVLRALLTFLDIEGEGTKDWITGRSLRLVFQNILVEKEEHVLRLSLQVWNALVDALASRSADEFAAAFEPHVEALVSLSVSPIGSVRQPMPMDTALFIKPSGQPYPVISVHSNGHHKPSPGADAGPNKKRARKSDKMSRKDSPGPLRDSAHDVDGAMLRGETDIISADLRIRAKIVASQALGKAIAAWPKSSRLNFFETKITRPLSSPFSTTQVTAAMIIEEYAKAGPGEGDELAGKLAIALRAVVEGERPPCYSDLTNFLKLAAQNCHQLINLFRDNHVPPAKLPTVAPVVQGEEDAGRYAFSIADAEKILNVDFAKMEKALTPHARTAAHDTIKKAREELEESVREATKIKSERDVRIKAAACAAAIAAHDLPKKLASTIRGVMDSIKLEENAELQKRSAAAVAVLVKDLLQQERTVPAKKVVANLASFYCTDTVETPLFNSYMERENGLVTLSKDEDIQDHQNPEQRAAEVKSARITRRGAKESLEQLLRVFGAELLTKIDKLREIIENPLREAFTPDTLPDQFKDPESSLGQEVVDSLSVLRALIPKLHPELHTFVLDLLPFIAKALQCRLKVLRYQAAKCFATICSVMTVPGITLLVEKVLPGISDPTDVHRRQGAIECIYHLIHVMEDRILPYVIFLVVPVLGRMSDSNEDVRLIATTAFATLVKLVPLEAGIPDPPGLSEELLQGRDRERKFMAQMLDPKKVEPFEIPVAIKAQLRSYQQDGVNWLAFLNRFHLHGILCDDMGLGKTLQTLCIVASDHHLRAEEFARTGNPDLRRLPSLIICPPTLSGHWQQEIRTYAPFLRSVAYVGSPAERNKRKHQLESADVVITSYETTRNDSEYLKKFQWNYCVLDEGHLIKNAKAKISMAVKSLSSNHRLILSGTPIQNNVLELWSLFDFLMPGFLGTEKVFQDRFAKPIQASRYGKANSREQEAGALAIEALHKQVLPFLLRRLKDQVLDDLPPKILQNYYCDLSELQRKLFDDFAKKEAKSIANNAGSRDKESKQHIFQALQYMRKLCNAPAFVIKPTHKQFDHISRYLKAKNTTLADPIHAPKLGALKDLLIDCGIGRPADEDVKSKKQIDNGQAADFSEPVSQHRALIFCQMKEMLDMVQQTVLQTMLKDVQFLRLDGSIDANRRQDIVNKFNGDPSYDVLLLTTSVGGLGLNLTGADTVIFVEHDWNPQKDLQAMDRAHRLGQRKTVNVYRLVTRGTLEEKILNLQRFKIDVASTVVNQQNSSIASMETDQILDLFNVSSADTDPAAVPALPSADLDKITEDDAVDAEGQIRKPGNKGVLDEIGDLWDERQYEEEYDLDSFLANMKG</sequence>
<evidence type="ECO:0000256" key="12">
    <source>
        <dbReference type="ARBA" id="ARBA00053370"/>
    </source>
</evidence>
<dbReference type="GO" id="GO:0017025">
    <property type="term" value="F:TBP-class protein binding"/>
    <property type="evidence" value="ECO:0007669"/>
    <property type="project" value="InterPro"/>
</dbReference>
<dbReference type="GO" id="GO:0016887">
    <property type="term" value="F:ATP hydrolysis activity"/>
    <property type="evidence" value="ECO:0007669"/>
    <property type="project" value="InterPro"/>
</dbReference>
<evidence type="ECO:0000256" key="16">
    <source>
        <dbReference type="ARBA" id="ARBA00081329"/>
    </source>
</evidence>
<dbReference type="PROSITE" id="PS51194">
    <property type="entry name" value="HELICASE_CTER"/>
    <property type="match status" value="1"/>
</dbReference>
<dbReference type="PANTHER" id="PTHR36498">
    <property type="entry name" value="TATA-BINDING PROTEIN-ASSOCIATED FACTOR 172"/>
    <property type="match status" value="1"/>
</dbReference>
<dbReference type="Gene3D" id="3.40.50.300">
    <property type="entry name" value="P-loop containing nucleotide triphosphate hydrolases"/>
    <property type="match status" value="1"/>
</dbReference>
<feature type="compositionally biased region" description="Basic and acidic residues" evidence="18">
    <location>
        <begin position="303"/>
        <end position="313"/>
    </location>
</feature>
<evidence type="ECO:0000256" key="1">
    <source>
        <dbReference type="ARBA" id="ARBA00004123"/>
    </source>
</evidence>
<dbReference type="InterPro" id="IPR044078">
    <property type="entry name" value="Mot1_ATP-bd"/>
</dbReference>
<comment type="subcellular location">
    <subcellularLocation>
        <location evidence="1">Nucleus</location>
    </subcellularLocation>
</comment>
<keyword evidence="10" id="KW-0804">Transcription</keyword>
<keyword evidence="7" id="KW-0067">ATP-binding</keyword>
<feature type="region of interest" description="Disordered" evidence="18">
    <location>
        <begin position="719"/>
        <end position="765"/>
    </location>
</feature>
<dbReference type="Pfam" id="PF00176">
    <property type="entry name" value="SNF2-rel_dom"/>
    <property type="match status" value="1"/>
</dbReference>
<dbReference type="FunFam" id="3.40.50.300:FF:000428">
    <property type="entry name" value="TATA-binding protein-associated factor 172"/>
    <property type="match status" value="1"/>
</dbReference>
<evidence type="ECO:0000256" key="9">
    <source>
        <dbReference type="ARBA" id="ARBA00023125"/>
    </source>
</evidence>
<feature type="compositionally biased region" description="Basic and acidic residues" evidence="18">
    <location>
        <begin position="745"/>
        <end position="765"/>
    </location>
</feature>
<accession>A0A6G1GWZ7</accession>
<comment type="similarity">
    <text evidence="2">Belongs to the SNF2/RAD54 helicase family.</text>
</comment>
<dbReference type="GO" id="GO:0005634">
    <property type="term" value="C:nucleus"/>
    <property type="evidence" value="ECO:0007669"/>
    <property type="project" value="UniProtKB-SubCell"/>
</dbReference>
<feature type="region of interest" description="Disordered" evidence="18">
    <location>
        <begin position="71"/>
        <end position="110"/>
    </location>
</feature>
<dbReference type="EMBL" id="ML977163">
    <property type="protein sequence ID" value="KAF1985279.1"/>
    <property type="molecule type" value="Genomic_DNA"/>
</dbReference>
<keyword evidence="3" id="KW-0677">Repeat</keyword>
<dbReference type="Pfam" id="PF00271">
    <property type="entry name" value="Helicase_C"/>
    <property type="match status" value="1"/>
</dbReference>
<dbReference type="InterPro" id="IPR049730">
    <property type="entry name" value="SNF2/RAD54-like_C"/>
</dbReference>
<evidence type="ECO:0000256" key="3">
    <source>
        <dbReference type="ARBA" id="ARBA00022737"/>
    </source>
</evidence>
<organism evidence="21 22">
    <name type="scientific">Aulographum hederae CBS 113979</name>
    <dbReference type="NCBI Taxonomy" id="1176131"/>
    <lineage>
        <taxon>Eukaryota</taxon>
        <taxon>Fungi</taxon>
        <taxon>Dikarya</taxon>
        <taxon>Ascomycota</taxon>
        <taxon>Pezizomycotina</taxon>
        <taxon>Dothideomycetes</taxon>
        <taxon>Pleosporomycetidae</taxon>
        <taxon>Aulographales</taxon>
        <taxon>Aulographaceae</taxon>
    </lineage>
</organism>
<evidence type="ECO:0000313" key="22">
    <source>
        <dbReference type="Proteomes" id="UP000800041"/>
    </source>
</evidence>
<evidence type="ECO:0000256" key="4">
    <source>
        <dbReference type="ARBA" id="ARBA00022741"/>
    </source>
</evidence>
<protein>
    <recommendedName>
        <fullName evidence="14">TATA-binding protein-associated factor mot1</fullName>
    </recommendedName>
    <alternativeName>
        <fullName evidence="16">Modifier of transcription 1</fullName>
    </alternativeName>
    <alternativeName>
        <fullName evidence="15">NCT transcriptional regulatory complex subunit mot1</fullName>
    </alternativeName>
</protein>
<dbReference type="FunFam" id="1.25.10.10:FF:000508">
    <property type="entry name" value="Probable helicase mot1"/>
    <property type="match status" value="1"/>
</dbReference>
<dbReference type="SUPFAM" id="SSF52540">
    <property type="entry name" value="P-loop containing nucleoside triphosphate hydrolases"/>
    <property type="match status" value="2"/>
</dbReference>
<dbReference type="InterPro" id="IPR016024">
    <property type="entry name" value="ARM-type_fold"/>
</dbReference>
<dbReference type="CDD" id="cd18793">
    <property type="entry name" value="SF2_C_SNF"/>
    <property type="match status" value="1"/>
</dbReference>
<evidence type="ECO:0000256" key="6">
    <source>
        <dbReference type="ARBA" id="ARBA00022806"/>
    </source>
</evidence>
<name>A0A6G1GWZ7_9PEZI</name>
<dbReference type="InterPro" id="IPR022707">
    <property type="entry name" value="Mot1_central_dom"/>
</dbReference>
<evidence type="ECO:0000313" key="21">
    <source>
        <dbReference type="EMBL" id="KAF1985279.1"/>
    </source>
</evidence>
<dbReference type="GO" id="GO:0003677">
    <property type="term" value="F:DNA binding"/>
    <property type="evidence" value="ECO:0007669"/>
    <property type="project" value="UniProtKB-KW"/>
</dbReference>
<dbReference type="GO" id="GO:0004386">
    <property type="term" value="F:helicase activity"/>
    <property type="evidence" value="ECO:0007669"/>
    <property type="project" value="UniProtKB-KW"/>
</dbReference>
<dbReference type="Proteomes" id="UP000800041">
    <property type="component" value="Unassembled WGS sequence"/>
</dbReference>
<dbReference type="CDD" id="cd17999">
    <property type="entry name" value="DEXHc_Mot1"/>
    <property type="match status" value="1"/>
</dbReference>
<evidence type="ECO:0000259" key="20">
    <source>
        <dbReference type="PROSITE" id="PS51194"/>
    </source>
</evidence>
<dbReference type="PANTHER" id="PTHR36498:SF1">
    <property type="entry name" value="TATA-BINDING PROTEIN-ASSOCIATED FACTOR 172"/>
    <property type="match status" value="1"/>
</dbReference>
<evidence type="ECO:0000256" key="15">
    <source>
        <dbReference type="ARBA" id="ARBA00081280"/>
    </source>
</evidence>
<dbReference type="InterPro" id="IPR000330">
    <property type="entry name" value="SNF2_N"/>
</dbReference>
<dbReference type="InterPro" id="IPR027417">
    <property type="entry name" value="P-loop_NTPase"/>
</dbReference>
<dbReference type="FunFam" id="3.40.50.10810:FF:000009">
    <property type="entry name" value="B-TFIID TATA-box-binding protein-associated factor 1"/>
    <property type="match status" value="1"/>
</dbReference>